<organism evidence="4 5">
    <name type="scientific">Lithohypha guttulata</name>
    <dbReference type="NCBI Taxonomy" id="1690604"/>
    <lineage>
        <taxon>Eukaryota</taxon>
        <taxon>Fungi</taxon>
        <taxon>Dikarya</taxon>
        <taxon>Ascomycota</taxon>
        <taxon>Pezizomycotina</taxon>
        <taxon>Eurotiomycetes</taxon>
        <taxon>Chaetothyriomycetidae</taxon>
        <taxon>Chaetothyriales</taxon>
        <taxon>Trichomeriaceae</taxon>
        <taxon>Lithohypha</taxon>
    </lineage>
</organism>
<dbReference type="InterPro" id="IPR056884">
    <property type="entry name" value="NPHP3-like_N"/>
</dbReference>
<evidence type="ECO:0000259" key="2">
    <source>
        <dbReference type="Pfam" id="PF24883"/>
    </source>
</evidence>
<evidence type="ECO:0000259" key="3">
    <source>
        <dbReference type="Pfam" id="PF25053"/>
    </source>
</evidence>
<evidence type="ECO:0000313" key="5">
    <source>
        <dbReference type="Proteomes" id="UP001345013"/>
    </source>
</evidence>
<accession>A0ABR0KNH7</accession>
<dbReference type="Pfam" id="PF25053">
    <property type="entry name" value="DUF7791"/>
    <property type="match status" value="1"/>
</dbReference>
<keyword evidence="5" id="KW-1185">Reference proteome</keyword>
<dbReference type="Gene3D" id="3.40.50.300">
    <property type="entry name" value="P-loop containing nucleotide triphosphate hydrolases"/>
    <property type="match status" value="1"/>
</dbReference>
<evidence type="ECO:0000256" key="1">
    <source>
        <dbReference type="ARBA" id="ARBA00022737"/>
    </source>
</evidence>
<dbReference type="PANTHER" id="PTHR10039:SF5">
    <property type="entry name" value="NACHT DOMAIN-CONTAINING PROTEIN"/>
    <property type="match status" value="1"/>
</dbReference>
<keyword evidence="1" id="KW-0677">Repeat</keyword>
<name>A0ABR0KNH7_9EURO</name>
<reference evidence="4 5" key="1">
    <citation type="submission" date="2023-08" db="EMBL/GenBank/DDBJ databases">
        <title>Black Yeasts Isolated from many extreme environments.</title>
        <authorList>
            <person name="Coleine C."/>
            <person name="Stajich J.E."/>
            <person name="Selbmann L."/>
        </authorList>
    </citation>
    <scope>NUCLEOTIDE SEQUENCE [LARGE SCALE GENOMIC DNA]</scope>
    <source>
        <strain evidence="4 5">CCFEE 5885</strain>
    </source>
</reference>
<dbReference type="Pfam" id="PF24883">
    <property type="entry name" value="NPHP3_N"/>
    <property type="match status" value="1"/>
</dbReference>
<evidence type="ECO:0000313" key="4">
    <source>
        <dbReference type="EMBL" id="KAK5101597.1"/>
    </source>
</evidence>
<sequence>MDSNERLEHLAATAEAVTALTPSLLPQPHSHGNFYISGNARVHLGDNYMHNRDGSEMSLRRKLLTSLSFPQMHERGQQISNAYPDTYKWMLQPVTRGSQQWDCFRSWLDKPRDHHGMYWIHGKPGSGKSTIMKFLHNKLTLEDHMLLWSNEQPVIKVRYFFWKPGNMLQRSVEGLCRHLLIQILEQRPGMLDDALLVQQRTGTSIHTAYWNETELSEALLALVQSLGTSSKFLFLVDGLDECGDSDVVQEKLVDYLTKLSMCDHVKTCISSRPWNLYRDAFTLCPQLRLEDLTRADIQVYVESRLQIHAGWRFFEVTSRQEADGLISYIVDAADGVFLWASLVVRDILRGLRDGDGLGDLRRKLYRIPADLDDYFMCIIESIEPCYQGEASALLQLALHKEKEFTSVFSLRLVDTLLIAERYENFAVRPEFNVYYLNVKDERAIRFLYNSALRKLNSRCKGLLECVGGRMRRSSADIHAETRGIQTPSEYTNWLTGLFETTVEFLHRSLRDFLLLPRTQAILHQFTGGQSVDTRLYLSSARVAQLLALASVGESGDITVGLASHILSALWVNRHSQDSALMALKIRDTVEWLARAPPAPSYWYIEPAFSCWQQEQSNFLSLAIDFQLTSYVLENLTRYSVRSKAGRPILDYILRPRFAHTMCPGARWADPELLVAALACGANPNERYGEPPYGDNRPSIWALHMCFLADCIRDRIGINLLDFETRQSDCFQVLSALIKAGAAPTLPYGWLASRAWCPDPGTLRSGERLRMSGGARFCQRWPTALPPSPNNRGQGHDVFYAVSDLLPDLSPYFDIDLGPVIQDLKSRERQSGGVR</sequence>
<evidence type="ECO:0008006" key="6">
    <source>
        <dbReference type="Google" id="ProtNLM"/>
    </source>
</evidence>
<protein>
    <recommendedName>
        <fullName evidence="6">NACHT domain-containing protein</fullName>
    </recommendedName>
</protein>
<feature type="domain" description="DUF7791" evidence="3">
    <location>
        <begin position="381"/>
        <end position="551"/>
    </location>
</feature>
<dbReference type="InterPro" id="IPR027417">
    <property type="entry name" value="P-loop_NTPase"/>
</dbReference>
<dbReference type="SUPFAM" id="SSF52540">
    <property type="entry name" value="P-loop containing nucleoside triphosphate hydrolases"/>
    <property type="match status" value="1"/>
</dbReference>
<comment type="caution">
    <text evidence="4">The sequence shown here is derived from an EMBL/GenBank/DDBJ whole genome shotgun (WGS) entry which is preliminary data.</text>
</comment>
<dbReference type="InterPro" id="IPR056693">
    <property type="entry name" value="DUF7791"/>
</dbReference>
<gene>
    <name evidence="4" type="ORF">LTR24_000653</name>
</gene>
<dbReference type="Proteomes" id="UP001345013">
    <property type="component" value="Unassembled WGS sequence"/>
</dbReference>
<feature type="domain" description="Nephrocystin 3-like N-terminal" evidence="2">
    <location>
        <begin position="102"/>
        <end position="272"/>
    </location>
</feature>
<proteinExistence type="predicted"/>
<dbReference type="EMBL" id="JAVRRG010000004">
    <property type="protein sequence ID" value="KAK5101597.1"/>
    <property type="molecule type" value="Genomic_DNA"/>
</dbReference>
<dbReference type="PANTHER" id="PTHR10039">
    <property type="entry name" value="AMELOGENIN"/>
    <property type="match status" value="1"/>
</dbReference>